<dbReference type="AlphaFoldDB" id="H0I0C7"/>
<accession>H0I0C7</accession>
<protein>
    <submittedName>
        <fullName evidence="1">Uncharacterized protein</fullName>
    </submittedName>
</protein>
<organism evidence="1 2">
    <name type="scientific">Mesorhizobium alhagi CCNWXJ12-2</name>
    <dbReference type="NCBI Taxonomy" id="1107882"/>
    <lineage>
        <taxon>Bacteria</taxon>
        <taxon>Pseudomonadati</taxon>
        <taxon>Pseudomonadota</taxon>
        <taxon>Alphaproteobacteria</taxon>
        <taxon>Hyphomicrobiales</taxon>
        <taxon>Phyllobacteriaceae</taxon>
        <taxon>Allomesorhizobium</taxon>
    </lineage>
</organism>
<evidence type="ECO:0000313" key="1">
    <source>
        <dbReference type="EMBL" id="EHK53587.1"/>
    </source>
</evidence>
<gene>
    <name evidence="1" type="ORF">MAXJ12_29570</name>
</gene>
<proteinExistence type="predicted"/>
<keyword evidence="2" id="KW-1185">Reference proteome</keyword>
<evidence type="ECO:0000313" key="2">
    <source>
        <dbReference type="Proteomes" id="UP000003250"/>
    </source>
</evidence>
<name>H0I0C7_9HYPH</name>
<sequence length="39" mass="3990">MPPQSLQALALYGSLQAAGQPELFGGSGFQRRGEIDAAG</sequence>
<dbReference type="EMBL" id="AHAM01000263">
    <property type="protein sequence ID" value="EHK53587.1"/>
    <property type="molecule type" value="Genomic_DNA"/>
</dbReference>
<dbReference type="Proteomes" id="UP000003250">
    <property type="component" value="Unassembled WGS sequence"/>
</dbReference>
<reference evidence="1 2" key="1">
    <citation type="journal article" date="2012" name="J. Bacteriol.">
        <title>Draft Genome Sequence of Mesorhizobium alhagi CCNWXJ12-2T, a Novel Salt-Resistant Species Isolated from the Desert of Northwestern China.</title>
        <authorList>
            <person name="Zhou M."/>
            <person name="Chen W."/>
            <person name="Chen H."/>
            <person name="Wei G."/>
        </authorList>
    </citation>
    <scope>NUCLEOTIDE SEQUENCE [LARGE SCALE GENOMIC DNA]</scope>
    <source>
        <strain evidence="1 2">CCNWXJ12-2</strain>
    </source>
</reference>